<dbReference type="InterPro" id="IPR001128">
    <property type="entry name" value="Cyt_P450"/>
</dbReference>
<dbReference type="Gene3D" id="1.10.630.10">
    <property type="entry name" value="Cytochrome P450"/>
    <property type="match status" value="1"/>
</dbReference>
<dbReference type="SUPFAM" id="SSF48264">
    <property type="entry name" value="Cytochrome P450"/>
    <property type="match status" value="1"/>
</dbReference>
<comment type="caution">
    <text evidence="5">The sequence shown here is derived from an EMBL/GenBank/DDBJ whole genome shotgun (WGS) entry which is preliminary data.</text>
</comment>
<organism evidence="5 6">
    <name type="scientific">Porites evermanni</name>
    <dbReference type="NCBI Taxonomy" id="104178"/>
    <lineage>
        <taxon>Eukaryota</taxon>
        <taxon>Metazoa</taxon>
        <taxon>Cnidaria</taxon>
        <taxon>Anthozoa</taxon>
        <taxon>Hexacorallia</taxon>
        <taxon>Scleractinia</taxon>
        <taxon>Fungiina</taxon>
        <taxon>Poritidae</taxon>
        <taxon>Porites</taxon>
    </lineage>
</organism>
<keyword evidence="4" id="KW-0349">Heme</keyword>
<dbReference type="PRINTS" id="PR00385">
    <property type="entry name" value="P450"/>
</dbReference>
<gene>
    <name evidence="5" type="ORF">PEVE_00036204</name>
</gene>
<evidence type="ECO:0000313" key="6">
    <source>
        <dbReference type="Proteomes" id="UP001159427"/>
    </source>
</evidence>
<keyword evidence="2 4" id="KW-0479">Metal-binding</keyword>
<dbReference type="PRINTS" id="PR00463">
    <property type="entry name" value="EP450I"/>
</dbReference>
<dbReference type="PROSITE" id="PS00086">
    <property type="entry name" value="CYTOCHROME_P450"/>
    <property type="match status" value="1"/>
</dbReference>
<name>A0ABN8T319_9CNID</name>
<dbReference type="InterPro" id="IPR017972">
    <property type="entry name" value="Cyt_P450_CS"/>
</dbReference>
<evidence type="ECO:0000256" key="1">
    <source>
        <dbReference type="ARBA" id="ARBA00010617"/>
    </source>
</evidence>
<dbReference type="Pfam" id="PF00067">
    <property type="entry name" value="p450"/>
    <property type="match status" value="1"/>
</dbReference>
<dbReference type="Proteomes" id="UP001159427">
    <property type="component" value="Unassembled WGS sequence"/>
</dbReference>
<reference evidence="5 6" key="1">
    <citation type="submission" date="2022-05" db="EMBL/GenBank/DDBJ databases">
        <authorList>
            <consortium name="Genoscope - CEA"/>
            <person name="William W."/>
        </authorList>
    </citation>
    <scope>NUCLEOTIDE SEQUENCE [LARGE SCALE GENOMIC DNA]</scope>
</reference>
<dbReference type="PANTHER" id="PTHR24300">
    <property type="entry name" value="CYTOCHROME P450 508A4-RELATED"/>
    <property type="match status" value="1"/>
</dbReference>
<dbReference type="InterPro" id="IPR002401">
    <property type="entry name" value="Cyt_P450_E_grp-I"/>
</dbReference>
<dbReference type="EMBL" id="CALNXI010005729">
    <property type="protein sequence ID" value="CAH3198522.1"/>
    <property type="molecule type" value="Genomic_DNA"/>
</dbReference>
<accession>A0ABN8T319</accession>
<keyword evidence="4" id="KW-0503">Monooxygenase</keyword>
<dbReference type="PANTHER" id="PTHR24300:SF375">
    <property type="entry name" value="CYTOCHROME P450 FAMILY"/>
    <property type="match status" value="1"/>
</dbReference>
<dbReference type="InterPro" id="IPR036396">
    <property type="entry name" value="Cyt_P450_sf"/>
</dbReference>
<dbReference type="InterPro" id="IPR050182">
    <property type="entry name" value="Cytochrome_P450_fam2"/>
</dbReference>
<evidence type="ECO:0000256" key="3">
    <source>
        <dbReference type="ARBA" id="ARBA00023004"/>
    </source>
</evidence>
<evidence type="ECO:0000313" key="5">
    <source>
        <dbReference type="EMBL" id="CAH3198522.1"/>
    </source>
</evidence>
<evidence type="ECO:0008006" key="7">
    <source>
        <dbReference type="Google" id="ProtNLM"/>
    </source>
</evidence>
<protein>
    <recommendedName>
        <fullName evidence="7">Cytochrome P450</fullName>
    </recommendedName>
</protein>
<sequence>MFAAGYETTSTTMKWVLAFLVNYPKYQEAIQLQLDEEVADHTPSLENRSRLPLIQATIIEALRVGNVVPLAVPHVTLTDTTLCGYRVPKDTIVFVDTESVHLNSKCWEDPTVFNPYRHIDEDGQLITNQGNFFPFGAGRRVCAGESLAKVELFLFMSWMLQKFTFVAEEDGRPPKLEGIFSLTQFPVPYKIRAIKRK</sequence>
<comment type="similarity">
    <text evidence="1 4">Belongs to the cytochrome P450 family.</text>
</comment>
<evidence type="ECO:0000256" key="4">
    <source>
        <dbReference type="RuleBase" id="RU000461"/>
    </source>
</evidence>
<keyword evidence="6" id="KW-1185">Reference proteome</keyword>
<proteinExistence type="inferred from homology"/>
<keyword evidence="4" id="KW-0560">Oxidoreductase</keyword>
<keyword evidence="3 4" id="KW-0408">Iron</keyword>
<evidence type="ECO:0000256" key="2">
    <source>
        <dbReference type="ARBA" id="ARBA00022723"/>
    </source>
</evidence>